<proteinExistence type="predicted"/>
<dbReference type="Proteomes" id="UP000029224">
    <property type="component" value="Unassembled WGS sequence"/>
</dbReference>
<evidence type="ECO:0000313" key="2">
    <source>
        <dbReference type="EMBL" id="GAL32173.1"/>
    </source>
</evidence>
<comment type="caution">
    <text evidence="2">The sequence shown here is derived from an EMBL/GenBank/DDBJ whole genome shotgun (WGS) entry which is preliminary data.</text>
</comment>
<dbReference type="AlphaFoldDB" id="A0A090SYZ8"/>
<reference evidence="2 3" key="2">
    <citation type="submission" date="2014-09" db="EMBL/GenBank/DDBJ databases">
        <authorList>
            <consortium name="NBRP consortium"/>
            <person name="Sawabe T."/>
            <person name="Meirelles P."/>
            <person name="Nakanishi M."/>
            <person name="Sayaka M."/>
            <person name="Hattori M."/>
            <person name="Ohkuma M."/>
        </authorList>
    </citation>
    <scope>NUCLEOTIDE SEQUENCE [LARGE SCALE GENOMIC DNA]</scope>
    <source>
        <strain evidence="2 3">JCM 19240</strain>
    </source>
</reference>
<name>A0A090SYZ8_9VIBR</name>
<keyword evidence="3" id="KW-1185">Reference proteome</keyword>
<sequence>MAYSKDQQEFGFAKSRTLTSQCQQCDYQFACYGECPKNRFIKTRNGEPGLNYLCAGWKKFFSHADKALAYILRATGNPVAHGKFSDRAVAEQRKMAMQSVVQKINTTNATGFNPKF</sequence>
<reference evidence="2 3" key="1">
    <citation type="submission" date="2014-09" db="EMBL/GenBank/DDBJ databases">
        <title>Vibrio maritimus JCM 19240. (C210) whole genome shotgun sequence.</title>
        <authorList>
            <person name="Sawabe T."/>
            <person name="Meirelles P."/>
            <person name="Nakanishi M."/>
            <person name="Sayaka M."/>
            <person name="Hattori M."/>
            <person name="Ohkuma M."/>
        </authorList>
    </citation>
    <scope>NUCLEOTIDE SEQUENCE [LARGE SCALE GENOMIC DNA]</scope>
    <source>
        <strain evidence="2 3">JCM 19240</strain>
    </source>
</reference>
<dbReference type="EMBL" id="BBMT01000001">
    <property type="protein sequence ID" value="GAL32173.1"/>
    <property type="molecule type" value="Genomic_DNA"/>
</dbReference>
<dbReference type="NCBIfam" id="TIGR04085">
    <property type="entry name" value="rSAM_more_4Fe4S"/>
    <property type="match status" value="1"/>
</dbReference>
<protein>
    <submittedName>
        <fullName evidence="2">Putative arylsulfatase regulatory protein</fullName>
    </submittedName>
</protein>
<organism evidence="2 3">
    <name type="scientific">Vibrio maritimus</name>
    <dbReference type="NCBI Taxonomy" id="990268"/>
    <lineage>
        <taxon>Bacteria</taxon>
        <taxon>Pseudomonadati</taxon>
        <taxon>Pseudomonadota</taxon>
        <taxon>Gammaproteobacteria</taxon>
        <taxon>Vibrionales</taxon>
        <taxon>Vibrionaceae</taxon>
        <taxon>Vibrio</taxon>
    </lineage>
</organism>
<dbReference type="Gene3D" id="3.20.20.70">
    <property type="entry name" value="Aldolase class I"/>
    <property type="match status" value="1"/>
</dbReference>
<dbReference type="InterPro" id="IPR023867">
    <property type="entry name" value="Sulphatase_maturase_rSAM"/>
</dbReference>
<comment type="cofactor">
    <cofactor evidence="1">
        <name>[4Fe-4S] cluster</name>
        <dbReference type="ChEBI" id="CHEBI:49883"/>
    </cofactor>
</comment>
<dbReference type="GO" id="GO:0016491">
    <property type="term" value="F:oxidoreductase activity"/>
    <property type="evidence" value="ECO:0007669"/>
    <property type="project" value="InterPro"/>
</dbReference>
<dbReference type="PANTHER" id="PTHR43273:SF3">
    <property type="entry name" value="ANAEROBIC SULFATASE-MATURATING ENZYME HOMOLOG ASLB-RELATED"/>
    <property type="match status" value="1"/>
</dbReference>
<accession>A0A090SYZ8</accession>
<evidence type="ECO:0000256" key="1">
    <source>
        <dbReference type="ARBA" id="ARBA00001966"/>
    </source>
</evidence>
<dbReference type="InterPro" id="IPR023885">
    <property type="entry name" value="4Fe4S-binding_SPASM_dom"/>
</dbReference>
<dbReference type="PANTHER" id="PTHR43273">
    <property type="entry name" value="ANAEROBIC SULFATASE-MATURATING ENZYME HOMOLOG ASLB-RELATED"/>
    <property type="match status" value="1"/>
</dbReference>
<evidence type="ECO:0000313" key="3">
    <source>
        <dbReference type="Proteomes" id="UP000029224"/>
    </source>
</evidence>
<dbReference type="InterPro" id="IPR013785">
    <property type="entry name" value="Aldolase_TIM"/>
</dbReference>
<gene>
    <name evidence="2" type="ORF">JCM19240_5604</name>
</gene>